<dbReference type="RefSeq" id="WP_013422648.1">
    <property type="nucleotide sequence ID" value="NC_014666.1"/>
</dbReference>
<dbReference type="PROSITE" id="PS00061">
    <property type="entry name" value="ADH_SHORT"/>
    <property type="match status" value="1"/>
</dbReference>
<evidence type="ECO:0000313" key="3">
    <source>
        <dbReference type="EMBL" id="ADP79528.1"/>
    </source>
</evidence>
<proteinExistence type="inferred from homology"/>
<evidence type="ECO:0000256" key="1">
    <source>
        <dbReference type="ARBA" id="ARBA00006484"/>
    </source>
</evidence>
<dbReference type="PANTHER" id="PTHR43658:SF8">
    <property type="entry name" value="17-BETA-HYDROXYSTEROID DEHYDROGENASE 14-RELATED"/>
    <property type="match status" value="1"/>
</dbReference>
<dbReference type="InterPro" id="IPR020904">
    <property type="entry name" value="Sc_DH/Rdtase_CS"/>
</dbReference>
<dbReference type="AlphaFoldDB" id="E3J6A1"/>
<dbReference type="KEGG" id="fri:FraEuI1c_1464"/>
<evidence type="ECO:0000256" key="2">
    <source>
        <dbReference type="ARBA" id="ARBA00023002"/>
    </source>
</evidence>
<dbReference type="InterPro" id="IPR036291">
    <property type="entry name" value="NAD(P)-bd_dom_sf"/>
</dbReference>
<dbReference type="Gene3D" id="3.40.50.720">
    <property type="entry name" value="NAD(P)-binding Rossmann-like Domain"/>
    <property type="match status" value="1"/>
</dbReference>
<dbReference type="STRING" id="298654.FraEuI1c_1464"/>
<dbReference type="PRINTS" id="PR00081">
    <property type="entry name" value="GDHRDH"/>
</dbReference>
<dbReference type="SUPFAM" id="SSF51735">
    <property type="entry name" value="NAD(P)-binding Rossmann-fold domains"/>
    <property type="match status" value="1"/>
</dbReference>
<dbReference type="eggNOG" id="COG1028">
    <property type="taxonomic scope" value="Bacteria"/>
</dbReference>
<keyword evidence="4" id="KW-1185">Reference proteome</keyword>
<dbReference type="InterPro" id="IPR002347">
    <property type="entry name" value="SDR_fam"/>
</dbReference>
<protein>
    <submittedName>
        <fullName evidence="3">Short-chain dehydrogenase/reductase SDR</fullName>
    </submittedName>
</protein>
<evidence type="ECO:0000313" key="4">
    <source>
        <dbReference type="Proteomes" id="UP000002484"/>
    </source>
</evidence>
<comment type="similarity">
    <text evidence="1">Belongs to the short-chain dehydrogenases/reductases (SDR) family.</text>
</comment>
<dbReference type="OrthoDB" id="9795647at2"/>
<name>E3J6A1_PSEI1</name>
<dbReference type="GO" id="GO:0016491">
    <property type="term" value="F:oxidoreductase activity"/>
    <property type="evidence" value="ECO:0007669"/>
    <property type="project" value="UniProtKB-KW"/>
</dbReference>
<reference evidence="3 4" key="1">
    <citation type="submission" date="2010-10" db="EMBL/GenBank/DDBJ databases">
        <title>Complete sequence of Frankia sp. EuI1c.</title>
        <authorList>
            <consortium name="US DOE Joint Genome Institute"/>
            <person name="Lucas S."/>
            <person name="Copeland A."/>
            <person name="Lapidus A."/>
            <person name="Cheng J.-F."/>
            <person name="Bruce D."/>
            <person name="Goodwin L."/>
            <person name="Pitluck S."/>
            <person name="Chertkov O."/>
            <person name="Detter J.C."/>
            <person name="Han C."/>
            <person name="Tapia R."/>
            <person name="Land M."/>
            <person name="Hauser L."/>
            <person name="Jeffries C."/>
            <person name="Kyrpides N."/>
            <person name="Ivanova N."/>
            <person name="Mikhailova N."/>
            <person name="Beauchemin N."/>
            <person name="Sen A."/>
            <person name="Sur S.A."/>
            <person name="Gtari M."/>
            <person name="Wall L."/>
            <person name="Tisa L."/>
            <person name="Woyke T."/>
        </authorList>
    </citation>
    <scope>NUCLEOTIDE SEQUENCE [LARGE SCALE GENOMIC DNA]</scope>
    <source>
        <strain evidence="4">DSM 45817 / CECT 9037 / EuI1c</strain>
    </source>
</reference>
<accession>E3J6A1</accession>
<organism evidence="3 4">
    <name type="scientific">Pseudofrankia inefficax (strain DSM 45817 / CECT 9037 / DDB 130130 / EuI1c)</name>
    <name type="common">Frankia inefficax</name>
    <dbReference type="NCBI Taxonomy" id="298654"/>
    <lineage>
        <taxon>Bacteria</taxon>
        <taxon>Bacillati</taxon>
        <taxon>Actinomycetota</taxon>
        <taxon>Actinomycetes</taxon>
        <taxon>Frankiales</taxon>
        <taxon>Frankiaceae</taxon>
        <taxon>Pseudofrankia</taxon>
    </lineage>
</organism>
<dbReference type="Pfam" id="PF00106">
    <property type="entry name" value="adh_short"/>
    <property type="match status" value="1"/>
</dbReference>
<dbReference type="Proteomes" id="UP000002484">
    <property type="component" value="Chromosome"/>
</dbReference>
<sequence length="263" mass="26824">MELVGKAAVVAGGAGGLGGATVRRLATQGVGVVVLDPDAHRAAALVAELGPTVKAVTGDSNDDEAVAAAISAAQTLGVFSIAVSATGVVIPSPRLVGDDGSVMPTDVLRANLDLHVCGPFNLTRLAASAFSANVPDEDGQRGVVVQTASISAFDAQATMVPYAAAKGAIVAMLLPMARDLAAIGIRVCAIAPGAFATPRLSNPVVQELLVRDVLFPKRLGRPEEYAQLAEAIIRNPYLNGEVIRLDGAARLSAEMAPSPPRQH</sequence>
<keyword evidence="2" id="KW-0560">Oxidoreductase</keyword>
<dbReference type="PANTHER" id="PTHR43658">
    <property type="entry name" value="SHORT-CHAIN DEHYDROGENASE/REDUCTASE"/>
    <property type="match status" value="1"/>
</dbReference>
<gene>
    <name evidence="3" type="ordered locus">FraEuI1c_1464</name>
</gene>
<dbReference type="HOGENOM" id="CLU_010194_42_0_11"/>
<dbReference type="EMBL" id="CP002299">
    <property type="protein sequence ID" value="ADP79528.1"/>
    <property type="molecule type" value="Genomic_DNA"/>
</dbReference>
<dbReference type="InParanoid" id="E3J6A1"/>